<feature type="transmembrane region" description="Helical" evidence="2">
    <location>
        <begin position="112"/>
        <end position="133"/>
    </location>
</feature>
<dbReference type="EMBL" id="CP053586">
    <property type="protein sequence ID" value="WNZ25394.1"/>
    <property type="molecule type" value="Genomic_DNA"/>
</dbReference>
<keyword evidence="2" id="KW-0812">Transmembrane</keyword>
<sequence length="620" mass="68990">MLGDTLHNFYSPDMSWSSSSAVASQIIAALIVGLLIAYGVQLMLTNLGVAIGLSLYRFGNTGLSSKSKSPLETPRLIPSMATLTGLGILLTIDGVLFVACFLAVRFAQVHDWFAGVVVGMVIWAAYFAILLWLSTAAISTLVSQLLGFTVTGVRGLLNLVRYGLGWNQISLDRKTIAALRQQVQVVVDTSELQQTLENYLAKLPLLSLETMRQDLKTWLEQSPELRGSGSAQPFDAAMTKQRIKQRAQVSDAALQQAVNVLQEVWQEVIAQKAEQSTPGEQNESESELEDGKLERNEELQDQAKGKDFVTQNTDQTRPLSSQVETLSESPNQLISELYSQLESYLRYTNLKKLTPKRIERKLKKLLTIAKTQLASFELPAFDSTSLAAILSRRKGLSKKQRQQILQSIERIWTRTAVVANVMDVMTNQPPSAESISEPDPENSSTLPPDALIEKLAAYLESTLDLPNATDQLKQNLIHWLAQFQSEQLVKDLWHTLRQPMSEKTLTAGLEQWRQSLTQLWQEQLRRGEAVLLEGLPLSSLPSSTQTVLQSQIGWVKQQTQHYLETVQQTMQSQLQQWQQQVEHRLELARKMALVAAWWLFLITLTAALSSAAAGGLAAVG</sequence>
<feature type="compositionally biased region" description="Polar residues" evidence="1">
    <location>
        <begin position="309"/>
        <end position="327"/>
    </location>
</feature>
<evidence type="ECO:0000313" key="3">
    <source>
        <dbReference type="EMBL" id="WNZ25394.1"/>
    </source>
</evidence>
<name>A0AA97AIB7_9CYAN</name>
<feature type="transmembrane region" description="Helical" evidence="2">
    <location>
        <begin position="594"/>
        <end position="619"/>
    </location>
</feature>
<proteinExistence type="predicted"/>
<evidence type="ECO:0000256" key="2">
    <source>
        <dbReference type="SAM" id="Phobius"/>
    </source>
</evidence>
<gene>
    <name evidence="3" type="ORF">HJG54_22770</name>
</gene>
<keyword evidence="2" id="KW-1133">Transmembrane helix</keyword>
<reference evidence="3" key="1">
    <citation type="submission" date="2020-05" db="EMBL/GenBank/DDBJ databases">
        <authorList>
            <person name="Zhu T."/>
            <person name="Keshari N."/>
            <person name="Lu X."/>
        </authorList>
    </citation>
    <scope>NUCLEOTIDE SEQUENCE</scope>
    <source>
        <strain evidence="3">NK1-12</strain>
    </source>
</reference>
<keyword evidence="2" id="KW-0472">Membrane</keyword>
<feature type="compositionally biased region" description="Basic and acidic residues" evidence="1">
    <location>
        <begin position="289"/>
        <end position="307"/>
    </location>
</feature>
<feature type="transmembrane region" description="Helical" evidence="2">
    <location>
        <begin position="26"/>
        <end position="56"/>
    </location>
</feature>
<accession>A0AA97AIB7</accession>
<organism evidence="3">
    <name type="scientific">Leptolyngbya sp. NK1-12</name>
    <dbReference type="NCBI Taxonomy" id="2547451"/>
    <lineage>
        <taxon>Bacteria</taxon>
        <taxon>Bacillati</taxon>
        <taxon>Cyanobacteriota</taxon>
        <taxon>Cyanophyceae</taxon>
        <taxon>Leptolyngbyales</taxon>
        <taxon>Leptolyngbyaceae</taxon>
        <taxon>Leptolyngbya group</taxon>
        <taxon>Leptolyngbya</taxon>
    </lineage>
</organism>
<feature type="transmembrane region" description="Helical" evidence="2">
    <location>
        <begin position="76"/>
        <end position="106"/>
    </location>
</feature>
<evidence type="ECO:0000256" key="1">
    <source>
        <dbReference type="SAM" id="MobiDB-lite"/>
    </source>
</evidence>
<dbReference type="RefSeq" id="WP_316431539.1">
    <property type="nucleotide sequence ID" value="NZ_CP053586.1"/>
</dbReference>
<protein>
    <submittedName>
        <fullName evidence="3">Uncharacterized protein</fullName>
    </submittedName>
</protein>
<feature type="region of interest" description="Disordered" evidence="1">
    <location>
        <begin position="273"/>
        <end position="327"/>
    </location>
</feature>
<dbReference type="AlphaFoldDB" id="A0AA97AIB7"/>